<evidence type="ECO:0000259" key="2">
    <source>
        <dbReference type="Pfam" id="PF13966"/>
    </source>
</evidence>
<evidence type="ECO:0000313" key="3">
    <source>
        <dbReference type="EMBL" id="GJT61258.1"/>
    </source>
</evidence>
<reference evidence="3" key="2">
    <citation type="submission" date="2022-01" db="EMBL/GenBank/DDBJ databases">
        <authorList>
            <person name="Yamashiro T."/>
            <person name="Shiraishi A."/>
            <person name="Satake H."/>
            <person name="Nakayama K."/>
        </authorList>
    </citation>
    <scope>NUCLEOTIDE SEQUENCE</scope>
</reference>
<dbReference type="InterPro" id="IPR026960">
    <property type="entry name" value="RVT-Znf"/>
</dbReference>
<feature type="domain" description="Reverse transcriptase zinc-binding" evidence="2">
    <location>
        <begin position="409"/>
        <end position="492"/>
    </location>
</feature>
<dbReference type="Pfam" id="PF00078">
    <property type="entry name" value="RVT_1"/>
    <property type="match status" value="1"/>
</dbReference>
<gene>
    <name evidence="3" type="ORF">Tco_1004791</name>
</gene>
<sequence>FWSLIEDDVVDVANHFFNNDFCPKGGNSSFIALILKTQGDLVNEVQYAFIANRQILDGPFILNEIIHWCKAKKKQTLIFKIDFEKAFDSVCWDFFDDVLKNLGFVMVSLHLSFQKVVNAGLFKGFALDTSLHLSHLFYADDVVFIGQWCDSNITTIIRVLDCFFRASGLRINLHKSKLMGIAVENSMVDLAANNIGLEDEVSLSIGGRLTLLKSVLGSMPIYYMSMFKAPIHVLNKLESIRSHFFNGMDPNVRKMTFVKWDNVLASKEKGGLGVLSFYALNCALILNFSSNWIDIIRNIPLLYNKGIDLLGSIKKKMGNGENTMFWEETWMGEAPLKFLYPRIYVLESDKNISVAVKIAHPSFGYSLRRNPIGGVEQVQMIDLLSKMEGLILPNMLDRWFRSHSRAQEFSVSSARNLIDDKTLEMVGSKTRWIKYVPIKVNIHAWRVKLNNLPTRLNLSRRGMDIESIFCPSCNSAVESTSHIFFFCSMVKDLYKNMVGRQHDGVVFL</sequence>
<feature type="domain" description="Reverse transcriptase" evidence="1">
    <location>
        <begin position="31"/>
        <end position="179"/>
    </location>
</feature>
<dbReference type="InterPro" id="IPR000477">
    <property type="entry name" value="RT_dom"/>
</dbReference>
<reference evidence="3" key="1">
    <citation type="journal article" date="2022" name="Int. J. Mol. Sci.">
        <title>Draft Genome of Tanacetum Coccineum: Genomic Comparison of Closely Related Tanacetum-Family Plants.</title>
        <authorList>
            <person name="Yamashiro T."/>
            <person name="Shiraishi A."/>
            <person name="Nakayama K."/>
            <person name="Satake H."/>
        </authorList>
    </citation>
    <scope>NUCLEOTIDE SEQUENCE</scope>
</reference>
<dbReference type="EMBL" id="BQNB010017272">
    <property type="protein sequence ID" value="GJT61258.1"/>
    <property type="molecule type" value="Genomic_DNA"/>
</dbReference>
<keyword evidence="3" id="KW-0808">Transferase</keyword>
<feature type="non-terminal residue" evidence="3">
    <location>
        <position position="1"/>
    </location>
</feature>
<keyword evidence="4" id="KW-1185">Reference proteome</keyword>
<dbReference type="GO" id="GO:0003964">
    <property type="term" value="F:RNA-directed DNA polymerase activity"/>
    <property type="evidence" value="ECO:0007669"/>
    <property type="project" value="UniProtKB-KW"/>
</dbReference>
<name>A0ABQ5FDK5_9ASTR</name>
<organism evidence="3 4">
    <name type="scientific">Tanacetum coccineum</name>
    <dbReference type="NCBI Taxonomy" id="301880"/>
    <lineage>
        <taxon>Eukaryota</taxon>
        <taxon>Viridiplantae</taxon>
        <taxon>Streptophyta</taxon>
        <taxon>Embryophyta</taxon>
        <taxon>Tracheophyta</taxon>
        <taxon>Spermatophyta</taxon>
        <taxon>Magnoliopsida</taxon>
        <taxon>eudicotyledons</taxon>
        <taxon>Gunneridae</taxon>
        <taxon>Pentapetalae</taxon>
        <taxon>asterids</taxon>
        <taxon>campanulids</taxon>
        <taxon>Asterales</taxon>
        <taxon>Asteraceae</taxon>
        <taxon>Asteroideae</taxon>
        <taxon>Anthemideae</taxon>
        <taxon>Anthemidinae</taxon>
        <taxon>Tanacetum</taxon>
    </lineage>
</organism>
<accession>A0ABQ5FDK5</accession>
<dbReference type="Pfam" id="PF13966">
    <property type="entry name" value="zf-RVT"/>
    <property type="match status" value="1"/>
</dbReference>
<protein>
    <submittedName>
        <fullName evidence="3">RNA-directed DNA polymerase, eukaryota, reverse transcriptase zinc-binding domain protein</fullName>
    </submittedName>
</protein>
<keyword evidence="3" id="KW-0548">Nucleotidyltransferase</keyword>
<evidence type="ECO:0000313" key="4">
    <source>
        <dbReference type="Proteomes" id="UP001151760"/>
    </source>
</evidence>
<keyword evidence="3" id="KW-0695">RNA-directed DNA polymerase</keyword>
<dbReference type="PANTHER" id="PTHR33116">
    <property type="entry name" value="REVERSE TRANSCRIPTASE ZINC-BINDING DOMAIN-CONTAINING PROTEIN-RELATED-RELATED"/>
    <property type="match status" value="1"/>
</dbReference>
<comment type="caution">
    <text evidence="3">The sequence shown here is derived from an EMBL/GenBank/DDBJ whole genome shotgun (WGS) entry which is preliminary data.</text>
</comment>
<dbReference type="Proteomes" id="UP001151760">
    <property type="component" value="Unassembled WGS sequence"/>
</dbReference>
<evidence type="ECO:0000259" key="1">
    <source>
        <dbReference type="Pfam" id="PF00078"/>
    </source>
</evidence>
<dbReference type="PANTHER" id="PTHR33116:SF77">
    <property type="entry name" value="RNA-DIRECTED DNA POLYMERASE"/>
    <property type="match status" value="1"/>
</dbReference>
<proteinExistence type="predicted"/>